<feature type="compositionally biased region" description="Polar residues" evidence="1">
    <location>
        <begin position="19"/>
        <end position="40"/>
    </location>
</feature>
<dbReference type="AlphaFoldDB" id="A0AA47EN47"/>
<protein>
    <submittedName>
        <fullName evidence="2">DUF3888 domain-containing protein</fullName>
    </submittedName>
</protein>
<dbReference type="InterPro" id="IPR024984">
    <property type="entry name" value="DUF3888"/>
</dbReference>
<evidence type="ECO:0000256" key="1">
    <source>
        <dbReference type="SAM" id="MobiDB-lite"/>
    </source>
</evidence>
<keyword evidence="2" id="KW-0614">Plasmid</keyword>
<evidence type="ECO:0000313" key="3">
    <source>
        <dbReference type="Proteomes" id="UP001164733"/>
    </source>
</evidence>
<organism evidence="2 3">
    <name type="scientific">Clostridium estertheticum</name>
    <dbReference type="NCBI Taxonomy" id="238834"/>
    <lineage>
        <taxon>Bacteria</taxon>
        <taxon>Bacillati</taxon>
        <taxon>Bacillota</taxon>
        <taxon>Clostridia</taxon>
        <taxon>Eubacteriales</taxon>
        <taxon>Clostridiaceae</taxon>
        <taxon>Clostridium</taxon>
    </lineage>
</organism>
<name>A0AA47EN47_9CLOT</name>
<dbReference type="EMBL" id="CP086240">
    <property type="protein sequence ID" value="WAG63283.1"/>
    <property type="molecule type" value="Genomic_DNA"/>
</dbReference>
<proteinExistence type="predicted"/>
<geneLocation type="plasmid" evidence="2 3">
    <name>pCF009-a</name>
</geneLocation>
<dbReference type="RefSeq" id="WP_375293045.1">
    <property type="nucleotide sequence ID" value="NZ_CP086240.1"/>
</dbReference>
<evidence type="ECO:0000313" key="2">
    <source>
        <dbReference type="EMBL" id="WAG63283.1"/>
    </source>
</evidence>
<gene>
    <name evidence="2" type="ORF">LL038_24925</name>
</gene>
<reference evidence="2" key="1">
    <citation type="submission" date="2021-11" db="EMBL/GenBank/DDBJ databases">
        <title>Clostridia strains as spoilage organisms.</title>
        <authorList>
            <person name="Wambui J."/>
            <person name="Stevens M.J.A."/>
            <person name="Stephan R."/>
        </authorList>
    </citation>
    <scope>NUCLEOTIDE SEQUENCE</scope>
    <source>
        <strain evidence="2">CF009</strain>
        <plasmid evidence="2">pCF009-a</plasmid>
    </source>
</reference>
<dbReference type="Proteomes" id="UP001164733">
    <property type="component" value="Plasmid pCF009-a"/>
</dbReference>
<dbReference type="Pfam" id="PF13027">
    <property type="entry name" value="DUF3888"/>
    <property type="match status" value="1"/>
</dbReference>
<feature type="region of interest" description="Disordered" evidence="1">
    <location>
        <begin position="1"/>
        <end position="40"/>
    </location>
</feature>
<accession>A0AA47EN47</accession>
<sequence>MDIQVETFTGPHNPPRGTETITISTDPYGTKVSNYTHKSK</sequence>